<reference evidence="14 15" key="1">
    <citation type="journal article" date="2024" name="BMC Genomics">
        <title>De novo assembly and annotation of Popillia japonica's genome with initial clues to its potential as an invasive pest.</title>
        <authorList>
            <person name="Cucini C."/>
            <person name="Boschi S."/>
            <person name="Funari R."/>
            <person name="Cardaioli E."/>
            <person name="Iannotti N."/>
            <person name="Marturano G."/>
            <person name="Paoli F."/>
            <person name="Bruttini M."/>
            <person name="Carapelli A."/>
            <person name="Frati F."/>
            <person name="Nardi F."/>
        </authorList>
    </citation>
    <scope>NUCLEOTIDE SEQUENCE [LARGE SCALE GENOMIC DNA]</scope>
    <source>
        <strain evidence="14">DMR45628</strain>
    </source>
</reference>
<dbReference type="EMBL" id="JASPKY010000297">
    <property type="protein sequence ID" value="KAK9710140.1"/>
    <property type="molecule type" value="Genomic_DNA"/>
</dbReference>
<keyword evidence="7 11" id="KW-0456">Lyase</keyword>
<evidence type="ECO:0000256" key="4">
    <source>
        <dbReference type="ARBA" id="ARBA00011881"/>
    </source>
</evidence>
<dbReference type="AlphaFoldDB" id="A0AAW1JZ00"/>
<feature type="active site" description="Schiff-base intermediate with substrate" evidence="12">
    <location>
        <position position="172"/>
    </location>
</feature>
<comment type="pathway">
    <text evidence="2">Amino-sugar metabolism; N-acetylneuraminate degradation.</text>
</comment>
<dbReference type="PIRSF" id="PIRSF001365">
    <property type="entry name" value="DHDPS"/>
    <property type="match status" value="1"/>
</dbReference>
<evidence type="ECO:0000256" key="9">
    <source>
        <dbReference type="ARBA" id="ARBA00023277"/>
    </source>
</evidence>
<gene>
    <name evidence="14" type="ORF">QE152_g26153</name>
</gene>
<dbReference type="PANTHER" id="PTHR12128:SF21">
    <property type="entry name" value="N-ACETYLNEURAMINATE LYASE"/>
    <property type="match status" value="1"/>
</dbReference>
<feature type="binding site" evidence="13">
    <location>
        <position position="51"/>
    </location>
    <ligand>
        <name>pyruvate</name>
        <dbReference type="ChEBI" id="CHEBI:15361"/>
    </ligand>
</feature>
<evidence type="ECO:0000256" key="8">
    <source>
        <dbReference type="ARBA" id="ARBA00023270"/>
    </source>
</evidence>
<dbReference type="EC" id="4.1.3.3" evidence="5"/>
<dbReference type="SUPFAM" id="SSF51569">
    <property type="entry name" value="Aldolase"/>
    <property type="match status" value="1"/>
</dbReference>
<organism evidence="14 15">
    <name type="scientific">Popillia japonica</name>
    <name type="common">Japanese beetle</name>
    <dbReference type="NCBI Taxonomy" id="7064"/>
    <lineage>
        <taxon>Eukaryota</taxon>
        <taxon>Metazoa</taxon>
        <taxon>Ecdysozoa</taxon>
        <taxon>Arthropoda</taxon>
        <taxon>Hexapoda</taxon>
        <taxon>Insecta</taxon>
        <taxon>Pterygota</taxon>
        <taxon>Neoptera</taxon>
        <taxon>Endopterygota</taxon>
        <taxon>Coleoptera</taxon>
        <taxon>Polyphaga</taxon>
        <taxon>Scarabaeiformia</taxon>
        <taxon>Scarabaeidae</taxon>
        <taxon>Rutelinae</taxon>
        <taxon>Popillia</taxon>
    </lineage>
</organism>
<dbReference type="Gene3D" id="3.20.20.70">
    <property type="entry name" value="Aldolase class I"/>
    <property type="match status" value="1"/>
</dbReference>
<comment type="subcellular location">
    <subcellularLocation>
        <location evidence="1">Cytoplasm</location>
    </subcellularLocation>
</comment>
<evidence type="ECO:0000256" key="12">
    <source>
        <dbReference type="PIRSR" id="PIRSR001365-1"/>
    </source>
</evidence>
<evidence type="ECO:0000313" key="15">
    <source>
        <dbReference type="Proteomes" id="UP001458880"/>
    </source>
</evidence>
<dbReference type="PANTHER" id="PTHR12128">
    <property type="entry name" value="DIHYDRODIPICOLINATE SYNTHASE"/>
    <property type="match status" value="1"/>
</dbReference>
<keyword evidence="15" id="KW-1185">Reference proteome</keyword>
<dbReference type="PRINTS" id="PR00146">
    <property type="entry name" value="DHPICSNTHASE"/>
</dbReference>
<name>A0AAW1JZ00_POPJA</name>
<dbReference type="Pfam" id="PF00701">
    <property type="entry name" value="DHDPS"/>
    <property type="match status" value="1"/>
</dbReference>
<comment type="caution">
    <text evidence="14">The sequence shown here is derived from an EMBL/GenBank/DDBJ whole genome shotgun (WGS) entry which is preliminary data.</text>
</comment>
<feature type="active site" description="Proton donor/acceptor" evidence="12">
    <location>
        <position position="142"/>
    </location>
</feature>
<protein>
    <recommendedName>
        <fullName evidence="5">N-acetylneuraminate lyase</fullName>
        <ecNumber evidence="5">4.1.3.3</ecNumber>
    </recommendedName>
</protein>
<dbReference type="SMART" id="SM01130">
    <property type="entry name" value="DHDPS"/>
    <property type="match status" value="1"/>
</dbReference>
<evidence type="ECO:0000313" key="14">
    <source>
        <dbReference type="EMBL" id="KAK9710140.1"/>
    </source>
</evidence>
<keyword evidence="8" id="KW-0704">Schiff base</keyword>
<sequence length="306" mass="34319">MARFSFKGPIAPVFSPFNNDSARSLKINVVPKYAKFLADNGVKGVLVNGTTGEGMLQTVRDRKLLIEKWMETKKTTNQHVMVQVGGAPLPDVLELAKHAESVGVDSILCLPELYYKPSTPAELINYLKMVGEAAPKTPLLYYHIPMFTNVNIHMGQFLRELDDKIPTFAGIKFTSEALDEGLEALNAHNKRFSVFLGTEWLMAKAYKMGFVSTITTSLNFFPQFGVKIHECAFNGRQKEAERLQEEITAIVKCITKYGKFKTQSVKEAMNLFTPCEVGPPKHPMTRLSLEEIRSLEESVKGLKRIL</sequence>
<evidence type="ECO:0000256" key="1">
    <source>
        <dbReference type="ARBA" id="ARBA00004496"/>
    </source>
</evidence>
<evidence type="ECO:0000256" key="7">
    <source>
        <dbReference type="ARBA" id="ARBA00023239"/>
    </source>
</evidence>
<evidence type="ECO:0000256" key="13">
    <source>
        <dbReference type="PIRSR" id="PIRSR001365-2"/>
    </source>
</evidence>
<proteinExistence type="inferred from homology"/>
<comment type="subunit">
    <text evidence="4">Homotetramer.</text>
</comment>
<evidence type="ECO:0000256" key="3">
    <source>
        <dbReference type="ARBA" id="ARBA00006324"/>
    </source>
</evidence>
<dbReference type="Proteomes" id="UP001458880">
    <property type="component" value="Unassembled WGS sequence"/>
</dbReference>
<evidence type="ECO:0000256" key="10">
    <source>
        <dbReference type="ARBA" id="ARBA00044906"/>
    </source>
</evidence>
<keyword evidence="9" id="KW-0119">Carbohydrate metabolism</keyword>
<comment type="catalytic activity">
    <reaction evidence="10">
        <text>aceneuramate = aldehydo-N-acetyl-D-mannosamine + pyruvate</text>
        <dbReference type="Rhea" id="RHEA:23296"/>
        <dbReference type="ChEBI" id="CHEBI:15361"/>
        <dbReference type="ChEBI" id="CHEBI:17122"/>
        <dbReference type="ChEBI" id="CHEBI:173083"/>
        <dbReference type="EC" id="4.1.3.3"/>
    </reaction>
</comment>
<keyword evidence="6" id="KW-0963">Cytoplasm</keyword>
<evidence type="ECO:0000256" key="5">
    <source>
        <dbReference type="ARBA" id="ARBA00012911"/>
    </source>
</evidence>
<evidence type="ECO:0000256" key="11">
    <source>
        <dbReference type="PIRNR" id="PIRNR001365"/>
    </source>
</evidence>
<comment type="similarity">
    <text evidence="3">Belongs to the DapA family. NanA subfamily.</text>
</comment>
<dbReference type="GO" id="GO:0008747">
    <property type="term" value="F:N-acetylneuraminate lyase activity"/>
    <property type="evidence" value="ECO:0007669"/>
    <property type="project" value="UniProtKB-EC"/>
</dbReference>
<accession>A0AAW1JZ00</accession>
<feature type="binding site" evidence="13">
    <location>
        <position position="214"/>
    </location>
    <ligand>
        <name>pyruvate</name>
        <dbReference type="ChEBI" id="CHEBI:15361"/>
    </ligand>
</feature>
<evidence type="ECO:0000256" key="2">
    <source>
        <dbReference type="ARBA" id="ARBA00004878"/>
    </source>
</evidence>
<evidence type="ECO:0000256" key="6">
    <source>
        <dbReference type="ARBA" id="ARBA00022490"/>
    </source>
</evidence>
<dbReference type="InterPro" id="IPR013785">
    <property type="entry name" value="Aldolase_TIM"/>
</dbReference>
<dbReference type="InterPro" id="IPR002220">
    <property type="entry name" value="DapA-like"/>
</dbReference>
<dbReference type="GO" id="GO:0005737">
    <property type="term" value="C:cytoplasm"/>
    <property type="evidence" value="ECO:0007669"/>
    <property type="project" value="UniProtKB-SubCell"/>
</dbReference>